<reference evidence="3" key="1">
    <citation type="submission" date="2009-09" db="EMBL/GenBank/DDBJ databases">
        <title>The complete genome of Nakamurella multipartita DSM 44233.</title>
        <authorList>
            <consortium name="US DOE Joint Genome Institute (JGI-PGF)"/>
            <person name="Lucas S."/>
            <person name="Copeland A."/>
            <person name="Lapidus A."/>
            <person name="Glavina del Rio T."/>
            <person name="Dalin E."/>
            <person name="Tice H."/>
            <person name="Bruce D."/>
            <person name="Goodwin L."/>
            <person name="Pitluck S."/>
            <person name="Kyrpides N."/>
            <person name="Mavromatis K."/>
            <person name="Ivanova N."/>
            <person name="Ovchinnikova G."/>
            <person name="Sims D."/>
            <person name="Meincke L."/>
            <person name="Brettin T."/>
            <person name="Detter J.C."/>
            <person name="Han C."/>
            <person name="Larimer F."/>
            <person name="Land M."/>
            <person name="Hauser L."/>
            <person name="Markowitz V."/>
            <person name="Cheng J.-F."/>
            <person name="Hugenholtz P."/>
            <person name="Woyke T."/>
            <person name="Wu D."/>
            <person name="Klenk H.-P."/>
            <person name="Eisen J.A."/>
        </authorList>
    </citation>
    <scope>NUCLEOTIDE SEQUENCE [LARGE SCALE GENOMIC DNA]</scope>
    <source>
        <strain evidence="3">ATCC 700099 / DSM 44233 / CIP 104796 / JCM 9543 / NBRC 105858 / Y-104</strain>
    </source>
</reference>
<protein>
    <submittedName>
        <fullName evidence="2">Bifunctional deaminase-reductase domain protein</fullName>
    </submittedName>
</protein>
<dbReference type="Proteomes" id="UP000002218">
    <property type="component" value="Chromosome"/>
</dbReference>
<feature type="domain" description="Bacterial bifunctional deaminase-reductase C-terminal" evidence="1">
    <location>
        <begin position="68"/>
        <end position="193"/>
    </location>
</feature>
<evidence type="ECO:0000313" key="3">
    <source>
        <dbReference type="Proteomes" id="UP000002218"/>
    </source>
</evidence>
<proteinExistence type="predicted"/>
<name>C8XED4_NAKMY</name>
<dbReference type="PANTHER" id="PTHR38011:SF2">
    <property type="entry name" value="BIFUNCTIONAL DEAMINASE-REDUCTASE DOMAIN PROTEIN"/>
    <property type="match status" value="1"/>
</dbReference>
<dbReference type="Pfam" id="PF01872">
    <property type="entry name" value="RibD_C"/>
    <property type="match status" value="1"/>
</dbReference>
<dbReference type="InterPro" id="IPR024072">
    <property type="entry name" value="DHFR-like_dom_sf"/>
</dbReference>
<dbReference type="InParanoid" id="C8XED4"/>
<reference evidence="2 3" key="2">
    <citation type="journal article" date="2010" name="Stand. Genomic Sci.">
        <title>Complete genome sequence of Nakamurella multipartita type strain (Y-104).</title>
        <authorList>
            <person name="Tice H."/>
            <person name="Mayilraj S."/>
            <person name="Sims D."/>
            <person name="Lapidus A."/>
            <person name="Nolan M."/>
            <person name="Lucas S."/>
            <person name="Glavina Del Rio T."/>
            <person name="Copeland A."/>
            <person name="Cheng J.F."/>
            <person name="Meincke L."/>
            <person name="Bruce D."/>
            <person name="Goodwin L."/>
            <person name="Pitluck S."/>
            <person name="Ivanova N."/>
            <person name="Mavromatis K."/>
            <person name="Ovchinnikova G."/>
            <person name="Pati A."/>
            <person name="Chen A."/>
            <person name="Palaniappan K."/>
            <person name="Land M."/>
            <person name="Hauser L."/>
            <person name="Chang Y.J."/>
            <person name="Jeffries C.D."/>
            <person name="Detter J.C."/>
            <person name="Brettin T."/>
            <person name="Rohde M."/>
            <person name="Goker M."/>
            <person name="Bristow J."/>
            <person name="Eisen J.A."/>
            <person name="Markowitz V."/>
            <person name="Hugenholtz P."/>
            <person name="Kyrpides N.C."/>
            <person name="Klenk H.P."/>
            <person name="Chen F."/>
        </authorList>
    </citation>
    <scope>NUCLEOTIDE SEQUENCE [LARGE SCALE GENOMIC DNA]</scope>
    <source>
        <strain evidence="3">ATCC 700099 / DSM 44233 / CIP 104796 / JCM 9543 / NBRC 105858 / Y-104</strain>
    </source>
</reference>
<dbReference type="InterPro" id="IPR002734">
    <property type="entry name" value="RibDG_C"/>
</dbReference>
<dbReference type="SUPFAM" id="SSF53597">
    <property type="entry name" value="Dihydrofolate reductase-like"/>
    <property type="match status" value="1"/>
</dbReference>
<dbReference type="KEGG" id="nml:Namu_1391"/>
<dbReference type="GO" id="GO:0008703">
    <property type="term" value="F:5-amino-6-(5-phosphoribosylamino)uracil reductase activity"/>
    <property type="evidence" value="ECO:0007669"/>
    <property type="project" value="InterPro"/>
</dbReference>
<sequence>MSPGRPRSLPVMRTLALVEFLTVDGVMQGLGSPGEDTDGGFTHGGWGTPYAPALGQVVDPGGLGRTTGYLFGRRTYLKMADFWPHQGDDNPIAASMNHSPKYVVSNQLTEVNWAGTTILTGDPVPAVRELKAQGEGDITVLGSGHLARTLLAAGLVDELRLFVHPLLMGTGKRLFGELPDPRTLTLQTVARTDLGTVALVYRIG</sequence>
<dbReference type="PANTHER" id="PTHR38011">
    <property type="entry name" value="DIHYDROFOLATE REDUCTASE FAMILY PROTEIN (AFU_ORTHOLOGUE AFUA_8G06820)"/>
    <property type="match status" value="1"/>
</dbReference>
<accession>C8XED4</accession>
<dbReference type="eggNOG" id="COG0262">
    <property type="taxonomic scope" value="Bacteria"/>
</dbReference>
<dbReference type="AlphaFoldDB" id="C8XED4"/>
<dbReference type="Gene3D" id="3.40.430.10">
    <property type="entry name" value="Dihydrofolate Reductase, subunit A"/>
    <property type="match status" value="1"/>
</dbReference>
<dbReference type="GO" id="GO:0009231">
    <property type="term" value="P:riboflavin biosynthetic process"/>
    <property type="evidence" value="ECO:0007669"/>
    <property type="project" value="InterPro"/>
</dbReference>
<gene>
    <name evidence="2" type="ordered locus">Namu_1391</name>
</gene>
<dbReference type="HOGENOM" id="CLU_043966_1_0_11"/>
<evidence type="ECO:0000259" key="1">
    <source>
        <dbReference type="Pfam" id="PF01872"/>
    </source>
</evidence>
<keyword evidence="3" id="KW-1185">Reference proteome</keyword>
<evidence type="ECO:0000313" key="2">
    <source>
        <dbReference type="EMBL" id="ACV77792.1"/>
    </source>
</evidence>
<organism evidence="2 3">
    <name type="scientific">Nakamurella multipartita (strain ATCC 700099 / DSM 44233 / CIP 104796 / JCM 9543 / NBRC 105858 / Y-104)</name>
    <name type="common">Microsphaera multipartita</name>
    <dbReference type="NCBI Taxonomy" id="479431"/>
    <lineage>
        <taxon>Bacteria</taxon>
        <taxon>Bacillati</taxon>
        <taxon>Actinomycetota</taxon>
        <taxon>Actinomycetes</taxon>
        <taxon>Nakamurellales</taxon>
        <taxon>Nakamurellaceae</taxon>
        <taxon>Nakamurella</taxon>
    </lineage>
</organism>
<dbReference type="InterPro" id="IPR050765">
    <property type="entry name" value="Riboflavin_Biosynth_HTPR"/>
</dbReference>
<dbReference type="EMBL" id="CP001737">
    <property type="protein sequence ID" value="ACV77792.1"/>
    <property type="molecule type" value="Genomic_DNA"/>
</dbReference>
<dbReference type="STRING" id="479431.Namu_1391"/>